<name>A0AC61QQ25_9BACT</name>
<sequence>MSNIDIIRVTTKKERKAFAHFGNELYKGNEYAVPDLEFDVLDTFDPKKNAAYEFCEADLFLAKKDGKVVGRVAAVINHRANETWNTRNVRFGYIDFIDDMEVSAALLRTVEEWGRERGMTSCQGPMLFTDFDKEGMLIEGFDKLGSVATIYNYPYYVTHMETHGYAKEIDSVQVRVAVPDEMPEKFKRGGEMIMRRYNLSIDKLTADMVFRQGYGQKIFDLLNAAYAPLFGFSHLSQKQIDSYIKTYFGLIDLKFVTLVHDSEKNLIGVAITMNSMSRAVQKAKGRIFPFGWFHLLKALKFKMEDTVEMLLIAVQPEYQGKGVNALFFYDLIPIYQKAGFKYAETAPQLETNMKNLNQWEILNPEFPKRRRFFCKKL</sequence>
<accession>A0AC61QQ25</accession>
<dbReference type="EMBL" id="SRZC01000012">
    <property type="protein sequence ID" value="TGX82087.1"/>
    <property type="molecule type" value="Genomic_DNA"/>
</dbReference>
<reference evidence="1" key="1">
    <citation type="submission" date="2019-04" db="EMBL/GenBank/DDBJ databases">
        <title>Microbes associate with the intestines of laboratory mice.</title>
        <authorList>
            <person name="Navarre W."/>
            <person name="Wong E."/>
            <person name="Huang K."/>
            <person name="Tropini C."/>
            <person name="Ng K."/>
            <person name="Yu B."/>
        </authorList>
    </citation>
    <scope>NUCLEOTIDE SEQUENCE</scope>
    <source>
        <strain evidence="1">NM73_A23</strain>
    </source>
</reference>
<dbReference type="Proteomes" id="UP000308886">
    <property type="component" value="Unassembled WGS sequence"/>
</dbReference>
<keyword evidence="2" id="KW-1185">Reference proteome</keyword>
<protein>
    <submittedName>
        <fullName evidence="1">N-acetyltransferase</fullName>
    </submittedName>
</protein>
<evidence type="ECO:0000313" key="1">
    <source>
        <dbReference type="EMBL" id="TGX82087.1"/>
    </source>
</evidence>
<gene>
    <name evidence="1" type="ORF">E5358_08490</name>
</gene>
<comment type="caution">
    <text evidence="1">The sequence shown here is derived from an EMBL/GenBank/DDBJ whole genome shotgun (WGS) entry which is preliminary data.</text>
</comment>
<organism evidence="1 2">
    <name type="scientific">Palleniella muris</name>
    <dbReference type="NCBI Taxonomy" id="3038145"/>
    <lineage>
        <taxon>Bacteria</taxon>
        <taxon>Pseudomonadati</taxon>
        <taxon>Bacteroidota</taxon>
        <taxon>Bacteroidia</taxon>
        <taxon>Bacteroidales</taxon>
        <taxon>Prevotellaceae</taxon>
        <taxon>Palleniella</taxon>
    </lineage>
</organism>
<proteinExistence type="predicted"/>
<evidence type="ECO:0000313" key="2">
    <source>
        <dbReference type="Proteomes" id="UP000308886"/>
    </source>
</evidence>